<dbReference type="EC" id="1.17.4.1" evidence="2"/>
<accession>A0A0H3A6H2</accession>
<evidence type="ECO:0000256" key="2">
    <source>
        <dbReference type="ARBA" id="ARBA00012274"/>
    </source>
</evidence>
<evidence type="ECO:0000313" key="7">
    <source>
        <dbReference type="EMBL" id="ABM27634.1"/>
    </source>
</evidence>
<name>A0A0H3A6H2_NITV4</name>
<evidence type="ECO:0000256" key="4">
    <source>
        <dbReference type="ARBA" id="ARBA00022741"/>
    </source>
</evidence>
<keyword evidence="3" id="KW-0237">DNA synthesis</keyword>
<gene>
    <name evidence="7" type="ordered locus">Dvul_0611</name>
</gene>
<dbReference type="GO" id="GO:0004748">
    <property type="term" value="F:ribonucleoside-diphosphate reductase activity, thioredoxin disulfide as acceptor"/>
    <property type="evidence" value="ECO:0007669"/>
    <property type="project" value="UniProtKB-EC"/>
</dbReference>
<organism evidence="7 8">
    <name type="scientific">Nitratidesulfovibrio vulgaris (strain DP4)</name>
    <name type="common">Desulfovibrio vulgaris</name>
    <dbReference type="NCBI Taxonomy" id="391774"/>
    <lineage>
        <taxon>Bacteria</taxon>
        <taxon>Pseudomonadati</taxon>
        <taxon>Thermodesulfobacteriota</taxon>
        <taxon>Desulfovibrionia</taxon>
        <taxon>Desulfovibrionales</taxon>
        <taxon>Desulfovibrionaceae</taxon>
        <taxon>Nitratidesulfovibrio</taxon>
    </lineage>
</organism>
<dbReference type="EMBL" id="CP000527">
    <property type="protein sequence ID" value="ABM27634.1"/>
    <property type="molecule type" value="Genomic_DNA"/>
</dbReference>
<keyword evidence="4" id="KW-0547">Nucleotide-binding</keyword>
<dbReference type="RefSeq" id="WP_010939908.1">
    <property type="nucleotide sequence ID" value="NC_008751.1"/>
</dbReference>
<dbReference type="HOGENOM" id="CLU_176133_0_0_7"/>
<dbReference type="KEGG" id="dvl:Dvul_0611"/>
<dbReference type="InterPro" id="IPR023806">
    <property type="entry name" value="CHP03905"/>
</dbReference>
<protein>
    <recommendedName>
        <fullName evidence="2">ribonucleoside-diphosphate reductase</fullName>
        <ecNumber evidence="2">1.17.4.1</ecNumber>
    </recommendedName>
</protein>
<dbReference type="Proteomes" id="UP000009173">
    <property type="component" value="Chromosome"/>
</dbReference>
<dbReference type="GO" id="GO:0000166">
    <property type="term" value="F:nucleotide binding"/>
    <property type="evidence" value="ECO:0007669"/>
    <property type="project" value="UniProtKB-KW"/>
</dbReference>
<evidence type="ECO:0000313" key="8">
    <source>
        <dbReference type="Proteomes" id="UP000009173"/>
    </source>
</evidence>
<dbReference type="NCBIfam" id="TIGR03905">
    <property type="entry name" value="TIGR03905_4_Cys"/>
    <property type="match status" value="1"/>
</dbReference>
<evidence type="ECO:0000259" key="6">
    <source>
        <dbReference type="Pfam" id="PF12637"/>
    </source>
</evidence>
<comment type="similarity">
    <text evidence="1">Belongs to the ribonucleoside diphosphate reductase class-2 family.</text>
</comment>
<comment type="catalytic activity">
    <reaction evidence="5">
        <text>a 2'-deoxyribonucleoside 5'-diphosphate + [thioredoxin]-disulfide + H2O = a ribonucleoside 5'-diphosphate + [thioredoxin]-dithiol</text>
        <dbReference type="Rhea" id="RHEA:23252"/>
        <dbReference type="Rhea" id="RHEA-COMP:10698"/>
        <dbReference type="Rhea" id="RHEA-COMP:10700"/>
        <dbReference type="ChEBI" id="CHEBI:15377"/>
        <dbReference type="ChEBI" id="CHEBI:29950"/>
        <dbReference type="ChEBI" id="CHEBI:50058"/>
        <dbReference type="ChEBI" id="CHEBI:57930"/>
        <dbReference type="ChEBI" id="CHEBI:73316"/>
        <dbReference type="EC" id="1.17.4.1"/>
    </reaction>
</comment>
<dbReference type="GO" id="GO:0071897">
    <property type="term" value="P:DNA biosynthetic process"/>
    <property type="evidence" value="ECO:0007669"/>
    <property type="project" value="UniProtKB-KW"/>
</dbReference>
<evidence type="ECO:0000256" key="5">
    <source>
        <dbReference type="ARBA" id="ARBA00047754"/>
    </source>
</evidence>
<reference evidence="8" key="1">
    <citation type="journal article" date="2009" name="Environ. Microbiol.">
        <title>Contribution of mobile genetic elements to Desulfovibrio vulgaris genome plasticity.</title>
        <authorList>
            <person name="Walker C.B."/>
            <person name="Stolyar S."/>
            <person name="Chivian D."/>
            <person name="Pinel N."/>
            <person name="Gabster J.A."/>
            <person name="Dehal P.S."/>
            <person name="He Z."/>
            <person name="Yang Z.K."/>
            <person name="Yen H.C."/>
            <person name="Zhou J."/>
            <person name="Wall J.D."/>
            <person name="Hazen T.C."/>
            <person name="Arkin A.P."/>
            <person name="Stahl D.A."/>
        </authorList>
    </citation>
    <scope>NUCLEOTIDE SEQUENCE [LARGE SCALE GENOMIC DNA]</scope>
    <source>
        <strain evidence="8">DP4</strain>
    </source>
</reference>
<dbReference type="AlphaFoldDB" id="A0A0H3A6H2"/>
<evidence type="ECO:0000256" key="1">
    <source>
        <dbReference type="ARBA" id="ARBA00007405"/>
    </source>
</evidence>
<dbReference type="Pfam" id="PF12637">
    <property type="entry name" value="TSCPD"/>
    <property type="match status" value="1"/>
</dbReference>
<sequence length="100" mass="10617">MHQYVPKGVCAKQISFSIEDGLLHDVRFAGGCPGNLEGISRLLEGMPVEAVIEKFSGITCGNKPTSCPDQLAKILAQVEAGEQPTRPAQPVSFGLRPLGL</sequence>
<evidence type="ECO:0000256" key="3">
    <source>
        <dbReference type="ARBA" id="ARBA00022634"/>
    </source>
</evidence>
<dbReference type="InterPro" id="IPR024434">
    <property type="entry name" value="TSCPD_dom"/>
</dbReference>
<feature type="domain" description="TSCPD" evidence="6">
    <location>
        <begin position="3"/>
        <end position="77"/>
    </location>
</feature>
<proteinExistence type="inferred from homology"/>